<dbReference type="PANTHER" id="PTHR11070">
    <property type="entry name" value="UVRD / RECB / PCRA DNA HELICASE FAMILY MEMBER"/>
    <property type="match status" value="1"/>
</dbReference>
<dbReference type="InterPro" id="IPR014017">
    <property type="entry name" value="DNA_helicase_UvrD-like_C"/>
</dbReference>
<accession>A0A813J487</accession>
<feature type="compositionally biased region" description="Polar residues" evidence="10">
    <location>
        <begin position="27"/>
        <end position="39"/>
    </location>
</feature>
<dbReference type="GO" id="GO:0000724">
    <property type="term" value="P:double-strand break repair via homologous recombination"/>
    <property type="evidence" value="ECO:0007669"/>
    <property type="project" value="TreeGrafter"/>
</dbReference>
<keyword evidence="5" id="KW-0067">ATP-binding</keyword>
<keyword evidence="3" id="KW-0378">Hydrolase</keyword>
<dbReference type="EMBL" id="CAJNNW010018037">
    <property type="protein sequence ID" value="CAE8662247.1"/>
    <property type="molecule type" value="Genomic_DNA"/>
</dbReference>
<reference evidence="14" key="1">
    <citation type="submission" date="2021-02" db="EMBL/GenBank/DDBJ databases">
        <authorList>
            <person name="Dougan E. K."/>
            <person name="Rhodes N."/>
            <person name="Thang M."/>
            <person name="Chan C."/>
        </authorList>
    </citation>
    <scope>NUCLEOTIDE SEQUENCE</scope>
</reference>
<dbReference type="GO" id="GO:0005524">
    <property type="term" value="F:ATP binding"/>
    <property type="evidence" value="ECO:0007669"/>
    <property type="project" value="UniProtKB-KW"/>
</dbReference>
<comment type="catalytic activity">
    <reaction evidence="7">
        <text>Couples ATP hydrolysis with the unwinding of duplex DNA by translocating in the 3'-5' direction.</text>
        <dbReference type="EC" id="5.6.2.4"/>
    </reaction>
</comment>
<evidence type="ECO:0000256" key="2">
    <source>
        <dbReference type="ARBA" id="ARBA00022741"/>
    </source>
</evidence>
<keyword evidence="6" id="KW-0413">Isomerase</keyword>
<sequence>MSFVSARQQLVIGEREQRAQHLPEASSALSFFPKSSNTAPAKEAASSKPRLTQEVFSARGRGVQGRGRGRGSFGQQSILSFGSKSSAVDKSGGSSSSASCIANPLVVDLEGSNESCTALPSQVFEHVGCETQLLGKAFTANSFLVGRQFHRPGNQALIDRAQNKADASNSSGPSVATGSLPCLLELGMEREPGNKFDPNAILVRCGSQEAEEPCGHLPQEHAAALAPLLDHGIISWASITADSSQVLDLSSVGLKAVPLALEFRLCVADVEQEARVRNSLKALEGSVSAIPRPLGRRARAAEHTARTGIGALQNQTAEPKQRSLLANFGRGFGSDKLSSIPSDLSVRVFFTPTFLPELSKHLGVVSLLSIKQTCTELRAGVSALRHVCCRAAVQRLVVSSMGDMAVAEAVQKAVLAAAPNAMAAMGLPPSVSGLRDVVEVVKEWGPRALSAAVVLQALDQTPFRPVWSSLELYTGMSTDLRASEPMLQDHEVARTADSISGWPALASAIWGASTSGRMALLRAALGFVNLDELRELVALLLLLSKMFSPTMVGVPPAGGHVARALDVNRIAGLGRLQRDLLACNRLLEEAGPKLQVLGLHMPGVRLTEEQAQIVLKNLAPNELLLISAFAGTGKTSTLRMYSLMRPHLQILYLCFNVSVREEAQRGFPKNVTCKSVHQLAYASCGYRFGHKLCSDDLRAEDMVSKSLFDPLASTAAAGAHSGRKGTSRRQEGGGTAMQRLEGVEACLATLRGFLNSADGEVSEKHLPSSRPGILVEGSISEDLVCDLAKELWRRMCDPKDSEVRMTHGGYLKLYSLSKPRLKYDLVLLDEAQDCNPAIASVVTSQSCARILVGDEHQAIYGFLGAQDMLKDQRVQAQGSCGAVIRRQLTRSFRFGPHVADLANFVLRSFVGEARPVLGCGSHEGDILPPGGDTGEGVPQRPFAFIARTNTSILKQALRCDEMGWSLEWVGGVKGYKLGLLRDLCLLSMGQRDRVESGRIKAFPSLAAVQNFARRVEDRELVARTELVLRSNAADLLQRLERIEAAAERREKACVAQAADVALSTVHKAKGLEWDTVVVADDFLDLTAEASRVGLSGSGLTESPTWPGDVQELNMLYVALTRCKRRLQLPGSLAGLYALQAEAVALVELSGFAASADACAFCGVQAVGLVQDTRLLERCRPLRPRLVSSVTLRALCSNCSQQTSLGNAA</sequence>
<evidence type="ECO:0000256" key="4">
    <source>
        <dbReference type="ARBA" id="ARBA00022806"/>
    </source>
</evidence>
<organism evidence="14 15">
    <name type="scientific">Polarella glacialis</name>
    <name type="common">Dinoflagellate</name>
    <dbReference type="NCBI Taxonomy" id="89957"/>
    <lineage>
        <taxon>Eukaryota</taxon>
        <taxon>Sar</taxon>
        <taxon>Alveolata</taxon>
        <taxon>Dinophyceae</taxon>
        <taxon>Suessiales</taxon>
        <taxon>Suessiaceae</taxon>
        <taxon>Polarella</taxon>
    </lineage>
</organism>
<dbReference type="GO" id="GO:0031297">
    <property type="term" value="P:replication fork processing"/>
    <property type="evidence" value="ECO:0007669"/>
    <property type="project" value="TreeGrafter"/>
</dbReference>
<dbReference type="Proteomes" id="UP000626109">
    <property type="component" value="Unassembled WGS sequence"/>
</dbReference>
<dbReference type="Pfam" id="PF13361">
    <property type="entry name" value="UvrD_C"/>
    <property type="match status" value="1"/>
</dbReference>
<dbReference type="InterPro" id="IPR027417">
    <property type="entry name" value="P-loop_NTPase"/>
</dbReference>
<proteinExistence type="predicted"/>
<evidence type="ECO:0000256" key="1">
    <source>
        <dbReference type="ARBA" id="ARBA00022723"/>
    </source>
</evidence>
<dbReference type="Pfam" id="PF00580">
    <property type="entry name" value="UvrD-helicase"/>
    <property type="match status" value="1"/>
</dbReference>
<evidence type="ECO:0000256" key="7">
    <source>
        <dbReference type="ARBA" id="ARBA00034617"/>
    </source>
</evidence>
<dbReference type="SUPFAM" id="SSF52540">
    <property type="entry name" value="P-loop containing nucleoside triphosphate hydrolases"/>
    <property type="match status" value="1"/>
</dbReference>
<dbReference type="GO" id="GO:0005634">
    <property type="term" value="C:nucleus"/>
    <property type="evidence" value="ECO:0007669"/>
    <property type="project" value="TreeGrafter"/>
</dbReference>
<evidence type="ECO:0000256" key="10">
    <source>
        <dbReference type="SAM" id="MobiDB-lite"/>
    </source>
</evidence>
<comment type="caution">
    <text evidence="14">The sequence shown here is derived from an EMBL/GenBank/DDBJ whole genome shotgun (WGS) entry which is preliminary data.</text>
</comment>
<keyword evidence="1" id="KW-0479">Metal-binding</keyword>
<evidence type="ECO:0000256" key="8">
    <source>
        <dbReference type="ARBA" id="ARBA00034808"/>
    </source>
</evidence>
<dbReference type="InterPro" id="IPR014016">
    <property type="entry name" value="UvrD-like_ATP-bd"/>
</dbReference>
<evidence type="ECO:0000256" key="9">
    <source>
        <dbReference type="ARBA" id="ARBA00048988"/>
    </source>
</evidence>
<feature type="domain" description="HIRAN" evidence="12">
    <location>
        <begin position="186"/>
        <end position="236"/>
    </location>
</feature>
<evidence type="ECO:0000259" key="13">
    <source>
        <dbReference type="Pfam" id="PF13361"/>
    </source>
</evidence>
<keyword evidence="2" id="KW-0547">Nucleotide-binding</keyword>
<dbReference type="Pfam" id="PF08797">
    <property type="entry name" value="HIRAN"/>
    <property type="match status" value="1"/>
</dbReference>
<protein>
    <recommendedName>
        <fullName evidence="8">DNA 3'-5' helicase</fullName>
        <ecNumber evidence="8">5.6.2.4</ecNumber>
    </recommendedName>
</protein>
<evidence type="ECO:0000256" key="5">
    <source>
        <dbReference type="ARBA" id="ARBA00022840"/>
    </source>
</evidence>
<dbReference type="InterPro" id="IPR014905">
    <property type="entry name" value="HIRAN"/>
</dbReference>
<dbReference type="GO" id="GO:0043138">
    <property type="term" value="F:3'-5' DNA helicase activity"/>
    <property type="evidence" value="ECO:0007669"/>
    <property type="project" value="UniProtKB-EC"/>
</dbReference>
<dbReference type="Gene3D" id="3.30.70.2330">
    <property type="match status" value="1"/>
</dbReference>
<evidence type="ECO:0000256" key="3">
    <source>
        <dbReference type="ARBA" id="ARBA00022801"/>
    </source>
</evidence>
<dbReference type="Gene3D" id="3.40.50.300">
    <property type="entry name" value="P-loop containing nucleotide triphosphate hydrolases"/>
    <property type="match status" value="2"/>
</dbReference>
<dbReference type="AlphaFoldDB" id="A0A813J487"/>
<dbReference type="GO" id="GO:0008270">
    <property type="term" value="F:zinc ion binding"/>
    <property type="evidence" value="ECO:0007669"/>
    <property type="project" value="InterPro"/>
</dbReference>
<evidence type="ECO:0000313" key="15">
    <source>
        <dbReference type="Proteomes" id="UP000626109"/>
    </source>
</evidence>
<evidence type="ECO:0000313" key="14">
    <source>
        <dbReference type="EMBL" id="CAE8662247.1"/>
    </source>
</evidence>
<evidence type="ECO:0000256" key="6">
    <source>
        <dbReference type="ARBA" id="ARBA00023235"/>
    </source>
</evidence>
<dbReference type="GO" id="GO:0016818">
    <property type="term" value="F:hydrolase activity, acting on acid anhydrides, in phosphorus-containing anhydrides"/>
    <property type="evidence" value="ECO:0007669"/>
    <property type="project" value="InterPro"/>
</dbReference>
<dbReference type="InterPro" id="IPR000212">
    <property type="entry name" value="DNA_helicase_UvrD/REP"/>
</dbReference>
<feature type="domain" description="UvrD-like helicase ATP-binding" evidence="11">
    <location>
        <begin position="819"/>
        <end position="866"/>
    </location>
</feature>
<comment type="catalytic activity">
    <reaction evidence="9">
        <text>ATP + H2O = ADP + phosphate + H(+)</text>
        <dbReference type="Rhea" id="RHEA:13065"/>
        <dbReference type="ChEBI" id="CHEBI:15377"/>
        <dbReference type="ChEBI" id="CHEBI:15378"/>
        <dbReference type="ChEBI" id="CHEBI:30616"/>
        <dbReference type="ChEBI" id="CHEBI:43474"/>
        <dbReference type="ChEBI" id="CHEBI:456216"/>
        <dbReference type="EC" id="5.6.2.4"/>
    </reaction>
</comment>
<dbReference type="PANTHER" id="PTHR11070:SF30">
    <property type="entry name" value="F-BOX DNA HELICASE 1"/>
    <property type="match status" value="1"/>
</dbReference>
<feature type="domain" description="UvrD-like helicase C-terminal" evidence="13">
    <location>
        <begin position="1036"/>
        <end position="1127"/>
    </location>
</feature>
<dbReference type="GO" id="GO:0003677">
    <property type="term" value="F:DNA binding"/>
    <property type="evidence" value="ECO:0007669"/>
    <property type="project" value="InterPro"/>
</dbReference>
<name>A0A813J487_POLGL</name>
<gene>
    <name evidence="14" type="ORF">PGLA2088_LOCUS14788</name>
</gene>
<evidence type="ECO:0000259" key="12">
    <source>
        <dbReference type="Pfam" id="PF08797"/>
    </source>
</evidence>
<feature type="region of interest" description="Disordered" evidence="10">
    <location>
        <begin position="17"/>
        <end position="51"/>
    </location>
</feature>
<dbReference type="EC" id="5.6.2.4" evidence="8"/>
<evidence type="ECO:0000259" key="11">
    <source>
        <dbReference type="Pfam" id="PF00580"/>
    </source>
</evidence>
<keyword evidence="4" id="KW-0347">Helicase</keyword>